<sequence>MKHPSDLPWWAWTLLAVLLFSQGTLLFRDARERGSSPWFWGIWGMTTVPLPTVLYLLFVVYPDRRRRRAEQEGTDRTD</sequence>
<dbReference type="AlphaFoldDB" id="A0A089N9R5"/>
<dbReference type="EMBL" id="CP009286">
    <property type="protein sequence ID" value="AIQ65544.1"/>
    <property type="molecule type" value="Genomic_DNA"/>
</dbReference>
<organism evidence="2 3">
    <name type="scientific">Paenibacillus stellifer</name>
    <dbReference type="NCBI Taxonomy" id="169760"/>
    <lineage>
        <taxon>Bacteria</taxon>
        <taxon>Bacillati</taxon>
        <taxon>Bacillota</taxon>
        <taxon>Bacilli</taxon>
        <taxon>Bacillales</taxon>
        <taxon>Paenibacillaceae</taxon>
        <taxon>Paenibacillus</taxon>
    </lineage>
</organism>
<gene>
    <name evidence="2" type="ORF">PSTEL_23000</name>
</gene>
<dbReference type="Proteomes" id="UP000029507">
    <property type="component" value="Chromosome"/>
</dbReference>
<dbReference type="OrthoDB" id="2353968at2"/>
<evidence type="ECO:0000313" key="3">
    <source>
        <dbReference type="Proteomes" id="UP000029507"/>
    </source>
</evidence>
<dbReference type="HOGENOM" id="CLU_201614_0_0_9"/>
<name>A0A089N9R5_9BACL</name>
<feature type="transmembrane region" description="Helical" evidence="1">
    <location>
        <begin position="38"/>
        <end position="61"/>
    </location>
</feature>
<dbReference type="STRING" id="169760.PSTEL_23000"/>
<keyword evidence="3" id="KW-1185">Reference proteome</keyword>
<evidence type="ECO:0000313" key="2">
    <source>
        <dbReference type="EMBL" id="AIQ65544.1"/>
    </source>
</evidence>
<proteinExistence type="predicted"/>
<keyword evidence="1" id="KW-1133">Transmembrane helix</keyword>
<keyword evidence="1" id="KW-0472">Membrane</keyword>
<reference evidence="2 3" key="1">
    <citation type="submission" date="2014-08" db="EMBL/GenBank/DDBJ databases">
        <title>Comparative genomics of the Paenibacillus odorifer group.</title>
        <authorList>
            <person name="den Bakker H.C."/>
            <person name="Tsai Y.-C."/>
            <person name="Martin N."/>
            <person name="Korlach J."/>
            <person name="Wiedmann M."/>
        </authorList>
    </citation>
    <scope>NUCLEOTIDE SEQUENCE [LARGE SCALE GENOMIC DNA]</scope>
    <source>
        <strain evidence="2 3">DSM 14472</strain>
    </source>
</reference>
<protein>
    <submittedName>
        <fullName evidence="2">SigmaY antisigma factor component</fullName>
    </submittedName>
</protein>
<keyword evidence="1" id="KW-0812">Transmembrane</keyword>
<dbReference type="KEGG" id="pste:PSTEL_23000"/>
<accession>A0A089N9R5</accession>
<evidence type="ECO:0000256" key="1">
    <source>
        <dbReference type="SAM" id="Phobius"/>
    </source>
</evidence>